<dbReference type="Pfam" id="PF14277">
    <property type="entry name" value="DUF4364"/>
    <property type="match status" value="1"/>
</dbReference>
<evidence type="ECO:0000313" key="1">
    <source>
        <dbReference type="EMBL" id="MCU6763672.1"/>
    </source>
</evidence>
<dbReference type="InterPro" id="IPR025374">
    <property type="entry name" value="DUF4364"/>
</dbReference>
<name>A0ABT2TNA0_9FIRM</name>
<dbReference type="EMBL" id="JAOQJQ010000009">
    <property type="protein sequence ID" value="MCU6763672.1"/>
    <property type="molecule type" value="Genomic_DNA"/>
</dbReference>
<keyword evidence="2" id="KW-1185">Reference proteome</keyword>
<dbReference type="InterPro" id="IPR036390">
    <property type="entry name" value="WH_DNA-bd_sf"/>
</dbReference>
<gene>
    <name evidence="1" type="ORF">OCV88_15290</name>
</gene>
<accession>A0ABT2TNA0</accession>
<comment type="caution">
    <text evidence="1">The sequence shown here is derived from an EMBL/GenBank/DDBJ whole genome shotgun (WGS) entry which is preliminary data.</text>
</comment>
<dbReference type="Gene3D" id="1.10.10.10">
    <property type="entry name" value="Winged helix-like DNA-binding domain superfamily/Winged helix DNA-binding domain"/>
    <property type="match status" value="1"/>
</dbReference>
<protein>
    <submittedName>
        <fullName evidence="1">DUF4364 family protein</fullName>
    </submittedName>
</protein>
<dbReference type="SUPFAM" id="SSF46785">
    <property type="entry name" value="Winged helix' DNA-binding domain"/>
    <property type="match status" value="1"/>
</dbReference>
<dbReference type="RefSeq" id="WP_158426313.1">
    <property type="nucleotide sequence ID" value="NZ_JAOQJQ010000009.1"/>
</dbReference>
<evidence type="ECO:0000313" key="2">
    <source>
        <dbReference type="Proteomes" id="UP001652442"/>
    </source>
</evidence>
<organism evidence="1 2">
    <name type="scientific">Brotonthovivens ammoniilytica</name>
    <dbReference type="NCBI Taxonomy" id="2981725"/>
    <lineage>
        <taxon>Bacteria</taxon>
        <taxon>Bacillati</taxon>
        <taxon>Bacillota</taxon>
        <taxon>Clostridia</taxon>
        <taxon>Lachnospirales</taxon>
        <taxon>Lachnospiraceae</taxon>
        <taxon>Brotonthovivens</taxon>
    </lineage>
</organism>
<reference evidence="1 2" key="1">
    <citation type="journal article" date="2021" name="ISME Commun">
        <title>Automated analysis of genomic sequences facilitates high-throughput and comprehensive description of bacteria.</title>
        <authorList>
            <person name="Hitch T.C.A."/>
        </authorList>
    </citation>
    <scope>NUCLEOTIDE SEQUENCE [LARGE SCALE GENOMIC DNA]</scope>
    <source>
        <strain evidence="1 2">Sanger_109</strain>
    </source>
</reference>
<dbReference type="InterPro" id="IPR036388">
    <property type="entry name" value="WH-like_DNA-bd_sf"/>
</dbReference>
<sequence length="171" mass="19827">MSEPLTLYRLIILFMLNKVDFPLTNTQITNFILENDYTDYFTVQQTFSDLADSGLITAESTHNNTRYHITAEGQQVLKFFSGKISEAIKDDIITYLRNNKWNLKNETSIFADYYRTTDSAYAVRCQMKDGEKSLIDLTLTVSSKEQASAVCKNWQEQNDRIYSLLMDELIK</sequence>
<dbReference type="Proteomes" id="UP001652442">
    <property type="component" value="Unassembled WGS sequence"/>
</dbReference>
<proteinExistence type="predicted"/>